<sequence>MEHRANMKQVCDQIAEIKRVVTETKKKLTKEQRAEVREYRHSMLERIQATDEKHLEKEGVYVPRIRFTSDVFEKWCEIAKSIPSENEFK</sequence>
<proteinExistence type="predicted"/>
<evidence type="ECO:0000313" key="1">
    <source>
        <dbReference type="EMBL" id="QHT85488.1"/>
    </source>
</evidence>
<organism evidence="1">
    <name type="scientific">viral metagenome</name>
    <dbReference type="NCBI Taxonomy" id="1070528"/>
    <lineage>
        <taxon>unclassified sequences</taxon>
        <taxon>metagenomes</taxon>
        <taxon>organismal metagenomes</taxon>
    </lineage>
</organism>
<reference evidence="1" key="1">
    <citation type="journal article" date="2020" name="Nature">
        <title>Giant virus diversity and host interactions through global metagenomics.</title>
        <authorList>
            <person name="Schulz F."/>
            <person name="Roux S."/>
            <person name="Paez-Espino D."/>
            <person name="Jungbluth S."/>
            <person name="Walsh D.A."/>
            <person name="Denef V.J."/>
            <person name="McMahon K.D."/>
            <person name="Konstantinidis K.T."/>
            <person name="Eloe-Fadrosh E.A."/>
            <person name="Kyrpides N.C."/>
            <person name="Woyke T."/>
        </authorList>
    </citation>
    <scope>NUCLEOTIDE SEQUENCE</scope>
    <source>
        <strain evidence="1">GVMAG-M-3300023184-17</strain>
    </source>
</reference>
<protein>
    <submittedName>
        <fullName evidence="1">Uncharacterized protein</fullName>
    </submittedName>
</protein>
<dbReference type="AlphaFoldDB" id="A0A6C0HXI0"/>
<name>A0A6C0HXI0_9ZZZZ</name>
<dbReference type="EMBL" id="MN740041">
    <property type="protein sequence ID" value="QHT85488.1"/>
    <property type="molecule type" value="Genomic_DNA"/>
</dbReference>
<accession>A0A6C0HXI0</accession>